<keyword evidence="5" id="KW-0408">Iron</keyword>
<dbReference type="EMBL" id="FMJE01000003">
    <property type="protein sequence ID" value="SCM80506.1"/>
    <property type="molecule type" value="Genomic_DNA"/>
</dbReference>
<keyword evidence="4" id="KW-0479">Metal-binding</keyword>
<evidence type="ECO:0000256" key="6">
    <source>
        <dbReference type="ARBA" id="ARBA00023014"/>
    </source>
</evidence>
<name>A0A212LSQ3_9FIRM</name>
<dbReference type="InterPro" id="IPR032432">
    <property type="entry name" value="Radical_SAM_C"/>
</dbReference>
<evidence type="ECO:0000256" key="2">
    <source>
        <dbReference type="ARBA" id="ARBA00022485"/>
    </source>
</evidence>
<accession>A0A212LSQ3</accession>
<dbReference type="SFLD" id="SFLDS00029">
    <property type="entry name" value="Radical_SAM"/>
    <property type="match status" value="1"/>
</dbReference>
<dbReference type="GO" id="GO:0003824">
    <property type="term" value="F:catalytic activity"/>
    <property type="evidence" value="ECO:0007669"/>
    <property type="project" value="InterPro"/>
</dbReference>
<dbReference type="Pfam" id="PF16199">
    <property type="entry name" value="Radical_SAM_C"/>
    <property type="match status" value="1"/>
</dbReference>
<evidence type="ECO:0000256" key="5">
    <source>
        <dbReference type="ARBA" id="ARBA00023004"/>
    </source>
</evidence>
<evidence type="ECO:0000259" key="7">
    <source>
        <dbReference type="PROSITE" id="PS51918"/>
    </source>
</evidence>
<organism evidence="8">
    <name type="scientific">uncultured Sporomusa sp</name>
    <dbReference type="NCBI Taxonomy" id="307249"/>
    <lineage>
        <taxon>Bacteria</taxon>
        <taxon>Bacillati</taxon>
        <taxon>Bacillota</taxon>
        <taxon>Negativicutes</taxon>
        <taxon>Selenomonadales</taxon>
        <taxon>Sporomusaceae</taxon>
        <taxon>Sporomusa</taxon>
        <taxon>environmental samples</taxon>
    </lineage>
</organism>
<dbReference type="GO" id="GO:0046872">
    <property type="term" value="F:metal ion binding"/>
    <property type="evidence" value="ECO:0007669"/>
    <property type="project" value="UniProtKB-KW"/>
</dbReference>
<evidence type="ECO:0000256" key="4">
    <source>
        <dbReference type="ARBA" id="ARBA00022723"/>
    </source>
</evidence>
<dbReference type="GO" id="GO:0005737">
    <property type="term" value="C:cytoplasm"/>
    <property type="evidence" value="ECO:0007669"/>
    <property type="project" value="TreeGrafter"/>
</dbReference>
<dbReference type="PANTHER" id="PTHR11135:SF0">
    <property type="entry name" value="ELONGATOR COMPLEX PROTEIN 3"/>
    <property type="match status" value="1"/>
</dbReference>
<dbReference type="GO" id="GO:0051539">
    <property type="term" value="F:4 iron, 4 sulfur cluster binding"/>
    <property type="evidence" value="ECO:0007669"/>
    <property type="project" value="UniProtKB-KW"/>
</dbReference>
<dbReference type="Pfam" id="PF04055">
    <property type="entry name" value="Radical_SAM"/>
    <property type="match status" value="1"/>
</dbReference>
<evidence type="ECO:0000256" key="3">
    <source>
        <dbReference type="ARBA" id="ARBA00022691"/>
    </source>
</evidence>
<evidence type="ECO:0000256" key="1">
    <source>
        <dbReference type="ARBA" id="ARBA00001966"/>
    </source>
</evidence>
<feature type="domain" description="Radical SAM core" evidence="7">
    <location>
        <begin position="1"/>
        <end position="236"/>
    </location>
</feature>
<keyword evidence="3" id="KW-0949">S-adenosyl-L-methionine</keyword>
<dbReference type="SMART" id="SM00729">
    <property type="entry name" value="Elp3"/>
    <property type="match status" value="1"/>
</dbReference>
<comment type="cofactor">
    <cofactor evidence="1">
        <name>[4Fe-4S] cluster</name>
        <dbReference type="ChEBI" id="CHEBI:49883"/>
    </cofactor>
</comment>
<dbReference type="SFLD" id="SFLDG01082">
    <property type="entry name" value="B12-binding_domain_containing"/>
    <property type="match status" value="1"/>
</dbReference>
<dbReference type="PANTHER" id="PTHR11135">
    <property type="entry name" value="HISTONE ACETYLTRANSFERASE-RELATED"/>
    <property type="match status" value="1"/>
</dbReference>
<dbReference type="InterPro" id="IPR039661">
    <property type="entry name" value="ELP3"/>
</dbReference>
<gene>
    <name evidence="8" type="ORF">KL86SPO_30684</name>
</gene>
<dbReference type="SFLD" id="SFLDG01086">
    <property type="entry name" value="elongater_protein-like"/>
    <property type="match status" value="1"/>
</dbReference>
<keyword evidence="6" id="KW-0411">Iron-sulfur</keyword>
<sequence length="350" mass="38559">MKHYIIPVFIPHLGCLHECIFCNQKKITGLSTPVTARQVAAVIQERLTDINQARRIEVAFYGGSFTALLQTMQNELLAPASQALYNGQIHAIRLSTRPDCITGSTLANLRSHGVSIVELGVQSFDDAVLFNAARGHSSQIVAEAVNLLKAAGISCGLQLMPGLPGEDWVSLITTVHQTITLCPDFVRIYPAIVIAGTKLAELYQQGVYQPLSLPQAVARCAYMKLVFERQGIEVIRTGLQASEELDSNENVLAGPYHPAFGELVDSHIFYLLLARFIEQDFFDTETGFTIVHHPKDTSKVRGQHNNNLSRLRLQYNLPAITLCADSTVIPGSLLLRHKGLSFLLSKNMIK</sequence>
<dbReference type="InterPro" id="IPR006638">
    <property type="entry name" value="Elp3/MiaA/NifB-like_rSAM"/>
</dbReference>
<evidence type="ECO:0000313" key="8">
    <source>
        <dbReference type="EMBL" id="SCM80506.1"/>
    </source>
</evidence>
<dbReference type="Gene3D" id="3.80.30.20">
    <property type="entry name" value="tm_1862 like domain"/>
    <property type="match status" value="1"/>
</dbReference>
<dbReference type="CDD" id="cd01335">
    <property type="entry name" value="Radical_SAM"/>
    <property type="match status" value="1"/>
</dbReference>
<dbReference type="InterPro" id="IPR023404">
    <property type="entry name" value="rSAM_horseshoe"/>
</dbReference>
<dbReference type="RefSeq" id="WP_288183878.1">
    <property type="nucleotide sequence ID" value="NZ_LT608335.1"/>
</dbReference>
<proteinExistence type="predicted"/>
<reference evidence="8" key="1">
    <citation type="submission" date="2016-08" db="EMBL/GenBank/DDBJ databases">
        <authorList>
            <person name="Seilhamer J.J."/>
        </authorList>
    </citation>
    <scope>NUCLEOTIDE SEQUENCE</scope>
    <source>
        <strain evidence="8">86</strain>
    </source>
</reference>
<dbReference type="SUPFAM" id="SSF102114">
    <property type="entry name" value="Radical SAM enzymes"/>
    <property type="match status" value="1"/>
</dbReference>
<dbReference type="GO" id="GO:0002926">
    <property type="term" value="P:tRNA wobble base 5-methoxycarbonylmethyl-2-thiouridinylation"/>
    <property type="evidence" value="ECO:0007669"/>
    <property type="project" value="TreeGrafter"/>
</dbReference>
<dbReference type="InterPro" id="IPR058240">
    <property type="entry name" value="rSAM_sf"/>
</dbReference>
<dbReference type="AlphaFoldDB" id="A0A212LSQ3"/>
<keyword evidence="2" id="KW-0004">4Fe-4S</keyword>
<dbReference type="InterPro" id="IPR007197">
    <property type="entry name" value="rSAM"/>
</dbReference>
<protein>
    <submittedName>
        <fullName evidence="8">Radical SAM domain-containing protein</fullName>
    </submittedName>
</protein>
<dbReference type="PROSITE" id="PS51918">
    <property type="entry name" value="RADICAL_SAM"/>
    <property type="match status" value="1"/>
</dbReference>